<evidence type="ECO:0000259" key="2">
    <source>
        <dbReference type="PROSITE" id="PS50883"/>
    </source>
</evidence>
<reference evidence="3 4" key="1">
    <citation type="journal article" date="2012" name="Genet. Mol. Biol.">
        <title>Analysis of 16S rRNA and mxaF genes revealing insights into Methylobacterium niche-specific plant association.</title>
        <authorList>
            <person name="Dourado M.N."/>
            <person name="Andreote F.D."/>
            <person name="Dini-Andreote F."/>
            <person name="Conti R."/>
            <person name="Araujo J.M."/>
            <person name="Araujo W.L."/>
        </authorList>
    </citation>
    <scope>NUCLEOTIDE SEQUENCE [LARGE SCALE GENOMIC DNA]</scope>
    <source>
        <strain evidence="3 4">SR1.6/4</strain>
    </source>
</reference>
<sequence>MAEGVEAASHLALVTAEGRSEVQGDRRGRPTRAMPPRSHGSRPARTKHRARSGTSTAARRTEAIALRY</sequence>
<keyword evidence="4" id="KW-1185">Reference proteome</keyword>
<dbReference type="EMBL" id="MLBY01000004">
    <property type="protein sequence ID" value="MEE7457408.1"/>
    <property type="molecule type" value="Genomic_DNA"/>
</dbReference>
<accession>A0ABU7TAI0</accession>
<feature type="compositionally biased region" description="Basic and acidic residues" evidence="1">
    <location>
        <begin position="18"/>
        <end position="28"/>
    </location>
</feature>
<organism evidence="3 4">
    <name type="scientific">Methylobacterium radiotolerans</name>
    <dbReference type="NCBI Taxonomy" id="31998"/>
    <lineage>
        <taxon>Bacteria</taxon>
        <taxon>Pseudomonadati</taxon>
        <taxon>Pseudomonadota</taxon>
        <taxon>Alphaproteobacteria</taxon>
        <taxon>Hyphomicrobiales</taxon>
        <taxon>Methylobacteriaceae</taxon>
        <taxon>Methylobacterium</taxon>
    </lineage>
</organism>
<evidence type="ECO:0000313" key="4">
    <source>
        <dbReference type="Proteomes" id="UP001349262"/>
    </source>
</evidence>
<feature type="region of interest" description="Disordered" evidence="1">
    <location>
        <begin position="1"/>
        <end position="68"/>
    </location>
</feature>
<dbReference type="InterPro" id="IPR001633">
    <property type="entry name" value="EAL_dom"/>
</dbReference>
<feature type="domain" description="EAL" evidence="2">
    <location>
        <begin position="1"/>
        <end position="44"/>
    </location>
</feature>
<proteinExistence type="predicted"/>
<evidence type="ECO:0000256" key="1">
    <source>
        <dbReference type="SAM" id="MobiDB-lite"/>
    </source>
</evidence>
<dbReference type="PROSITE" id="PS50883">
    <property type="entry name" value="EAL"/>
    <property type="match status" value="1"/>
</dbReference>
<comment type="caution">
    <text evidence="3">The sequence shown here is derived from an EMBL/GenBank/DDBJ whole genome shotgun (WGS) entry which is preliminary data.</text>
</comment>
<dbReference type="Proteomes" id="UP001349262">
    <property type="component" value="Unassembled WGS sequence"/>
</dbReference>
<evidence type="ECO:0000313" key="3">
    <source>
        <dbReference type="EMBL" id="MEE7457408.1"/>
    </source>
</evidence>
<protein>
    <recommendedName>
        <fullName evidence="2">EAL domain-containing protein</fullName>
    </recommendedName>
</protein>
<feature type="compositionally biased region" description="Basic residues" evidence="1">
    <location>
        <begin position="39"/>
        <end position="51"/>
    </location>
</feature>
<name>A0ABU7TAI0_9HYPH</name>
<gene>
    <name evidence="3" type="ORF">MRSR164_11635</name>
</gene>